<comment type="caution">
    <text evidence="2">The sequence shown here is derived from an EMBL/GenBank/DDBJ whole genome shotgun (WGS) entry which is preliminary data.</text>
</comment>
<reference evidence="2" key="1">
    <citation type="journal article" date="2012" name="PLoS ONE">
        <title>Gene sets for utilization of primary and secondary nutrition supplies in the distal gut of endangered iberian lynx.</title>
        <authorList>
            <person name="Alcaide M."/>
            <person name="Messina E."/>
            <person name="Richter M."/>
            <person name="Bargiela R."/>
            <person name="Peplies J."/>
            <person name="Huws S.A."/>
            <person name="Newbold C.J."/>
            <person name="Golyshin P.N."/>
            <person name="Simon M.A."/>
            <person name="Lopez G."/>
            <person name="Yakimov M.M."/>
            <person name="Ferrer M."/>
        </authorList>
    </citation>
    <scope>NUCLEOTIDE SEQUENCE</scope>
</reference>
<keyword evidence="1" id="KW-0472">Membrane</keyword>
<organism evidence="2">
    <name type="scientific">gut metagenome</name>
    <dbReference type="NCBI Taxonomy" id="749906"/>
    <lineage>
        <taxon>unclassified sequences</taxon>
        <taxon>metagenomes</taxon>
        <taxon>organismal metagenomes</taxon>
    </lineage>
</organism>
<name>J9D9S8_9ZZZZ</name>
<evidence type="ECO:0000256" key="1">
    <source>
        <dbReference type="SAM" id="Phobius"/>
    </source>
</evidence>
<gene>
    <name evidence="2" type="ORF">EVA_02310</name>
</gene>
<keyword evidence="1" id="KW-1133">Transmembrane helix</keyword>
<feature type="transmembrane region" description="Helical" evidence="1">
    <location>
        <begin position="12"/>
        <end position="36"/>
    </location>
</feature>
<protein>
    <submittedName>
        <fullName evidence="2">Uncharacterized protein</fullName>
    </submittedName>
</protein>
<accession>J9D9S8</accession>
<evidence type="ECO:0000313" key="2">
    <source>
        <dbReference type="EMBL" id="EJX09581.1"/>
    </source>
</evidence>
<dbReference type="AlphaFoldDB" id="J9D9S8"/>
<keyword evidence="1" id="KW-0812">Transmembrane</keyword>
<sequence>MFGTYMEEHALCAVVLEIMAVYTVVVVAFIRTIVLIDSLLLEISKVALVDSHLAVEFVARFNQAVGQKRVDILLCHMEFVGRKLKPLAVALAEDVHLEIFALVVLQQLAPCCGVQLNFAVFSSDSHDFLSIGSDARHESLALFLYHEVERSYIGGNYDVAVVGEYRCRIVESNAIRRHLGIGVAGQEREQQGKGIKYFFHVSCISWDGAFRLFSAAGRPWVMNGTAAGHNARLRLEGR</sequence>
<proteinExistence type="predicted"/>
<dbReference type="EMBL" id="AMCI01000362">
    <property type="protein sequence ID" value="EJX09581.1"/>
    <property type="molecule type" value="Genomic_DNA"/>
</dbReference>